<evidence type="ECO:0000313" key="3">
    <source>
        <dbReference type="EMBL" id="KAK3284503.1"/>
    </source>
</evidence>
<accession>A0AAE0GUN4</accession>
<dbReference type="EMBL" id="LGRX02002264">
    <property type="protein sequence ID" value="KAK3284503.1"/>
    <property type="molecule type" value="Genomic_DNA"/>
</dbReference>
<sequence length="660" mass="75105">MVKTRRICLLSKSADKLQELDVSLSKYGVESFRVDPVFDSAENGREEETRTKQIRDLLLESDSTRWVKAVFKEEMKLCKAECPTEVAELVDCEPVIAMSTLHVWTLSSDQQARIRESKAYSTSLVHPGTMREEETAGGSPLTAGPEPALMHSKWESSVEGYIDLSRRAVSLEGVFGWDDIFVVRNTSLSFQEMRRLGHKVSPRDNNFNQYVIQHLHYQQRKHTNFINPNGQDETISFKEQTSVGAFIQTNEFMNNSVAVETGLRDVFVAVANNGAFFRSAKTRREVNYWLPGLNAGIPFVAKKDPIHEITFTAHDFGHFLIPDLVYTGGTSQNYKRTYIMYRMMSEATTLVFADMLFVETLRLCGKYDYDWARRKIHPLFQDTGIKPFEEGSRETFFGAFRQLLEANVAYCLLGDDSSWKGLIERARGGALEGGTCPSIESFKDKYMPFFVEDYKWTSANYQNMAKDAEVFSRWWGMVAPIVSAAGLDSMANGIGLETVEQHMAAIGVTDASPIAPKELIEKIFNRTFETRIKPIFETPGGYALASPEVRLRNAFTRYLVGQFIIFARFHFIPQSKIYADKITQFMVSNMDSLDEAKVNTVRALYRSYLRHLHNLSLLTTDDVVNFGEVCPLFDPVYVFYDESKDFYSNLSEVQAQILSD</sequence>
<proteinExistence type="predicted"/>
<evidence type="ECO:0000313" key="2">
    <source>
        <dbReference type="EMBL" id="KAK3282199.1"/>
    </source>
</evidence>
<dbReference type="EMBL" id="LGRX02003461">
    <property type="protein sequence ID" value="KAK3282199.1"/>
    <property type="molecule type" value="Genomic_DNA"/>
</dbReference>
<gene>
    <name evidence="2" type="ORF">CYMTET_10052</name>
    <name evidence="3" type="ORF">CYMTET_7851</name>
</gene>
<evidence type="ECO:0000256" key="1">
    <source>
        <dbReference type="SAM" id="MobiDB-lite"/>
    </source>
</evidence>
<reference evidence="3" key="2">
    <citation type="submission" date="2023-06" db="EMBL/GenBank/DDBJ databases">
        <title>Long-read-based genome assembly of the green algal bacterivore Cymbomonas tetramitiformis.</title>
        <authorList>
            <person name="Gyaltshen Y."/>
            <person name="Rozenberg A."/>
            <person name="Paasch A."/>
            <person name="Burns J.A."/>
            <person name="Warring S."/>
            <person name="Larson R."/>
            <person name="Maurer-Alcala X."/>
            <person name="Dacks J."/>
            <person name="Kim E."/>
        </authorList>
    </citation>
    <scope>NUCLEOTIDE SEQUENCE</scope>
    <source>
        <strain evidence="3">PLY_AMNH</strain>
    </source>
</reference>
<dbReference type="Proteomes" id="UP001190700">
    <property type="component" value="Unassembled WGS sequence"/>
</dbReference>
<feature type="region of interest" description="Disordered" evidence="1">
    <location>
        <begin position="123"/>
        <end position="146"/>
    </location>
</feature>
<name>A0AAE0GUN4_9CHLO</name>
<comment type="caution">
    <text evidence="3">The sequence shown here is derived from an EMBL/GenBank/DDBJ whole genome shotgun (WGS) entry which is preliminary data.</text>
</comment>
<organism evidence="3 4">
    <name type="scientific">Cymbomonas tetramitiformis</name>
    <dbReference type="NCBI Taxonomy" id="36881"/>
    <lineage>
        <taxon>Eukaryota</taxon>
        <taxon>Viridiplantae</taxon>
        <taxon>Chlorophyta</taxon>
        <taxon>Pyramimonadophyceae</taxon>
        <taxon>Pyramimonadales</taxon>
        <taxon>Pyramimonadaceae</taxon>
        <taxon>Cymbomonas</taxon>
    </lineage>
</organism>
<dbReference type="AlphaFoldDB" id="A0AAE0GUN4"/>
<evidence type="ECO:0000313" key="4">
    <source>
        <dbReference type="Proteomes" id="UP001190700"/>
    </source>
</evidence>
<reference evidence="3 4" key="1">
    <citation type="journal article" date="2015" name="Genome Biol. Evol.">
        <title>Comparative Genomics of a Bacterivorous Green Alga Reveals Evolutionary Causalities and Consequences of Phago-Mixotrophic Mode of Nutrition.</title>
        <authorList>
            <person name="Burns J.A."/>
            <person name="Paasch A."/>
            <person name="Narechania A."/>
            <person name="Kim E."/>
        </authorList>
    </citation>
    <scope>NUCLEOTIDE SEQUENCE [LARGE SCALE GENOMIC DNA]</scope>
    <source>
        <strain evidence="3">PLY_AMNH</strain>
    </source>
</reference>
<keyword evidence="4" id="KW-1185">Reference proteome</keyword>
<protein>
    <submittedName>
        <fullName evidence="3">Uncharacterized protein</fullName>
    </submittedName>
</protein>